<sequence>MDPSKEGEYDMKKMEMLLEVALKCVKEEKNARPTMSQVVEMLRDYEQKPAGYKGLGCSHALFIIQQQESG</sequence>
<organism evidence="1 2">
    <name type="scientific">Ziziphus jujuba var. spinosa</name>
    <dbReference type="NCBI Taxonomy" id="714518"/>
    <lineage>
        <taxon>Eukaryota</taxon>
        <taxon>Viridiplantae</taxon>
        <taxon>Streptophyta</taxon>
        <taxon>Embryophyta</taxon>
        <taxon>Tracheophyta</taxon>
        <taxon>Spermatophyta</taxon>
        <taxon>Magnoliopsida</taxon>
        <taxon>eudicotyledons</taxon>
        <taxon>Gunneridae</taxon>
        <taxon>Pentapetalae</taxon>
        <taxon>rosids</taxon>
        <taxon>fabids</taxon>
        <taxon>Rosales</taxon>
        <taxon>Rhamnaceae</taxon>
        <taxon>Paliureae</taxon>
        <taxon>Ziziphus</taxon>
    </lineage>
</organism>
<gene>
    <name evidence="1" type="ORF">FEM48_Zijuj05G0033000</name>
</gene>
<proteinExistence type="predicted"/>
<name>A0A978VCI4_ZIZJJ</name>
<dbReference type="EMBL" id="JAEACU010000005">
    <property type="protein sequence ID" value="KAH7528073.1"/>
    <property type="molecule type" value="Genomic_DNA"/>
</dbReference>
<evidence type="ECO:0000313" key="2">
    <source>
        <dbReference type="Proteomes" id="UP000813462"/>
    </source>
</evidence>
<protein>
    <submittedName>
        <fullName evidence="1">Uncharacterized protein</fullName>
    </submittedName>
</protein>
<accession>A0A978VCI4</accession>
<reference evidence="1" key="1">
    <citation type="journal article" date="2021" name="Front. Plant Sci.">
        <title>Chromosome-Scale Genome Assembly for Chinese Sour Jujube and Insights Into Its Genome Evolution and Domestication Signature.</title>
        <authorList>
            <person name="Shen L.-Y."/>
            <person name="Luo H."/>
            <person name="Wang X.-L."/>
            <person name="Wang X.-M."/>
            <person name="Qiu X.-J."/>
            <person name="Liu H."/>
            <person name="Zhou S.-S."/>
            <person name="Jia K.-H."/>
            <person name="Nie S."/>
            <person name="Bao Y.-T."/>
            <person name="Zhang R.-G."/>
            <person name="Yun Q.-Z."/>
            <person name="Chai Y.-H."/>
            <person name="Lu J.-Y."/>
            <person name="Li Y."/>
            <person name="Zhao S.-W."/>
            <person name="Mao J.-F."/>
            <person name="Jia S.-G."/>
            <person name="Mao Y.-M."/>
        </authorList>
    </citation>
    <scope>NUCLEOTIDE SEQUENCE</scope>
    <source>
        <strain evidence="1">AT0</strain>
        <tissue evidence="1">Leaf</tissue>
    </source>
</reference>
<evidence type="ECO:0000313" key="1">
    <source>
        <dbReference type="EMBL" id="KAH7528073.1"/>
    </source>
</evidence>
<comment type="caution">
    <text evidence="1">The sequence shown here is derived from an EMBL/GenBank/DDBJ whole genome shotgun (WGS) entry which is preliminary data.</text>
</comment>
<dbReference type="Proteomes" id="UP000813462">
    <property type="component" value="Unassembled WGS sequence"/>
</dbReference>
<dbReference type="Gene3D" id="1.10.510.10">
    <property type="entry name" value="Transferase(Phosphotransferase) domain 1"/>
    <property type="match status" value="1"/>
</dbReference>
<dbReference type="AlphaFoldDB" id="A0A978VCI4"/>